<feature type="non-terminal residue" evidence="2">
    <location>
        <position position="1"/>
    </location>
</feature>
<evidence type="ECO:0000256" key="1">
    <source>
        <dbReference type="SAM" id="Phobius"/>
    </source>
</evidence>
<organism evidence="2">
    <name type="scientific">marine sediment metagenome</name>
    <dbReference type="NCBI Taxonomy" id="412755"/>
    <lineage>
        <taxon>unclassified sequences</taxon>
        <taxon>metagenomes</taxon>
        <taxon>ecological metagenomes</taxon>
    </lineage>
</organism>
<evidence type="ECO:0000313" key="2">
    <source>
        <dbReference type="EMBL" id="KKL77484.1"/>
    </source>
</evidence>
<reference evidence="2" key="1">
    <citation type="journal article" date="2015" name="Nature">
        <title>Complex archaea that bridge the gap between prokaryotes and eukaryotes.</title>
        <authorList>
            <person name="Spang A."/>
            <person name="Saw J.H."/>
            <person name="Jorgensen S.L."/>
            <person name="Zaremba-Niedzwiedzka K."/>
            <person name="Martijn J."/>
            <person name="Lind A.E."/>
            <person name="van Eijk R."/>
            <person name="Schleper C."/>
            <person name="Guy L."/>
            <person name="Ettema T.J."/>
        </authorList>
    </citation>
    <scope>NUCLEOTIDE SEQUENCE</scope>
</reference>
<keyword evidence="1" id="KW-0472">Membrane</keyword>
<keyword evidence="1" id="KW-1133">Transmembrane helix</keyword>
<sequence>YLLMTLMKVTGFQEQSNILSGTSLGWFLEIFFVYLATIMFGVHLLYSGKISFKGDYIGLRVRDAMIQSLSTVGAFISILAVVLFIIDYQKQIFVVIYFIGYFVMVTLIFILIKYTSFKGIL</sequence>
<keyword evidence="1" id="KW-0812">Transmembrane</keyword>
<accession>A0A0F9ETY9</accession>
<feature type="transmembrane region" description="Helical" evidence="1">
    <location>
        <begin position="66"/>
        <end position="86"/>
    </location>
</feature>
<dbReference type="EMBL" id="LAZR01023737">
    <property type="protein sequence ID" value="KKL77484.1"/>
    <property type="molecule type" value="Genomic_DNA"/>
</dbReference>
<feature type="transmembrane region" description="Helical" evidence="1">
    <location>
        <begin position="24"/>
        <end position="46"/>
    </location>
</feature>
<feature type="transmembrane region" description="Helical" evidence="1">
    <location>
        <begin position="92"/>
        <end position="112"/>
    </location>
</feature>
<proteinExistence type="predicted"/>
<name>A0A0F9ETY9_9ZZZZ</name>
<dbReference type="AlphaFoldDB" id="A0A0F9ETY9"/>
<comment type="caution">
    <text evidence="2">The sequence shown here is derived from an EMBL/GenBank/DDBJ whole genome shotgun (WGS) entry which is preliminary data.</text>
</comment>
<protein>
    <submittedName>
        <fullName evidence="2">Uncharacterized protein</fullName>
    </submittedName>
</protein>
<gene>
    <name evidence="2" type="ORF">LCGC14_2034470</name>
</gene>